<dbReference type="Proteomes" id="UP001221142">
    <property type="component" value="Unassembled WGS sequence"/>
</dbReference>
<dbReference type="AlphaFoldDB" id="A0AAD7BS42"/>
<dbReference type="PANTHER" id="PTHR46791">
    <property type="entry name" value="EXPRESSED PROTEIN"/>
    <property type="match status" value="1"/>
</dbReference>
<proteinExistence type="predicted"/>
<protein>
    <recommendedName>
        <fullName evidence="1">Integrase core domain-containing protein</fullName>
    </recommendedName>
</protein>
<gene>
    <name evidence="2" type="ORF">FB45DRAFT_748447</name>
</gene>
<accession>A0AAD7BS42</accession>
<organism evidence="2 3">
    <name type="scientific">Roridomyces roridus</name>
    <dbReference type="NCBI Taxonomy" id="1738132"/>
    <lineage>
        <taxon>Eukaryota</taxon>
        <taxon>Fungi</taxon>
        <taxon>Dikarya</taxon>
        <taxon>Basidiomycota</taxon>
        <taxon>Agaricomycotina</taxon>
        <taxon>Agaricomycetes</taxon>
        <taxon>Agaricomycetidae</taxon>
        <taxon>Agaricales</taxon>
        <taxon>Marasmiineae</taxon>
        <taxon>Mycenaceae</taxon>
        <taxon>Roridomyces</taxon>
    </lineage>
</organism>
<dbReference type="PANTHER" id="PTHR46791:SF7">
    <property type="entry name" value="INTEGRASE CATALYTIC DOMAIN-CONTAINING PROTEIN"/>
    <property type="match status" value="1"/>
</dbReference>
<feature type="domain" description="Integrase core" evidence="1">
    <location>
        <begin position="1"/>
        <end position="90"/>
    </location>
</feature>
<evidence type="ECO:0000313" key="3">
    <source>
        <dbReference type="Proteomes" id="UP001221142"/>
    </source>
</evidence>
<sequence length="251" mass="28479">STRNTRIERLWVEVGSQFARRWRAFFYRLEAIHNLDRSNHTHLWLLHRLFLPMINADCADFQAEWNSHPISRAGHDQSPADMLLLGQLTNGIYVDDCVGVDVESIREHYGIHGPARRRAPGQAGAGHLLDEDDESVGHIEAATDHHFHEEPASVPKYKNPFSDEDLPIFDAALAEANRQQILPPGYGIRQEEWEEGSYSASEFLTCGRKGGKRLEVALPNTIWLPRAQLWVRGLAVMEELIHGAEQSSDME</sequence>
<comment type="caution">
    <text evidence="2">The sequence shown here is derived from an EMBL/GenBank/DDBJ whole genome shotgun (WGS) entry which is preliminary data.</text>
</comment>
<dbReference type="EMBL" id="JARKIF010000010">
    <property type="protein sequence ID" value="KAJ7628783.1"/>
    <property type="molecule type" value="Genomic_DNA"/>
</dbReference>
<name>A0AAD7BS42_9AGAR</name>
<dbReference type="Pfam" id="PF24764">
    <property type="entry name" value="rva_4"/>
    <property type="match status" value="1"/>
</dbReference>
<keyword evidence="3" id="KW-1185">Reference proteome</keyword>
<evidence type="ECO:0000259" key="1">
    <source>
        <dbReference type="Pfam" id="PF24764"/>
    </source>
</evidence>
<dbReference type="InterPro" id="IPR058913">
    <property type="entry name" value="Integrase_dom_put"/>
</dbReference>
<reference evidence="2" key="1">
    <citation type="submission" date="2023-03" db="EMBL/GenBank/DDBJ databases">
        <title>Massive genome expansion in bonnet fungi (Mycena s.s.) driven by repeated elements and novel gene families across ecological guilds.</title>
        <authorList>
            <consortium name="Lawrence Berkeley National Laboratory"/>
            <person name="Harder C.B."/>
            <person name="Miyauchi S."/>
            <person name="Viragh M."/>
            <person name="Kuo A."/>
            <person name="Thoen E."/>
            <person name="Andreopoulos B."/>
            <person name="Lu D."/>
            <person name="Skrede I."/>
            <person name="Drula E."/>
            <person name="Henrissat B."/>
            <person name="Morin E."/>
            <person name="Kohler A."/>
            <person name="Barry K."/>
            <person name="LaButti K."/>
            <person name="Morin E."/>
            <person name="Salamov A."/>
            <person name="Lipzen A."/>
            <person name="Mereny Z."/>
            <person name="Hegedus B."/>
            <person name="Baldrian P."/>
            <person name="Stursova M."/>
            <person name="Weitz H."/>
            <person name="Taylor A."/>
            <person name="Grigoriev I.V."/>
            <person name="Nagy L.G."/>
            <person name="Martin F."/>
            <person name="Kauserud H."/>
        </authorList>
    </citation>
    <scope>NUCLEOTIDE SEQUENCE</scope>
    <source>
        <strain evidence="2">9284</strain>
    </source>
</reference>
<feature type="non-terminal residue" evidence="2">
    <location>
        <position position="1"/>
    </location>
</feature>
<evidence type="ECO:0000313" key="2">
    <source>
        <dbReference type="EMBL" id="KAJ7628783.1"/>
    </source>
</evidence>